<dbReference type="PROSITE" id="PS50893">
    <property type="entry name" value="ABC_TRANSPORTER_2"/>
    <property type="match status" value="1"/>
</dbReference>
<organism evidence="5 6">
    <name type="scientific">Candidatus Auribacter fodinae</name>
    <dbReference type="NCBI Taxonomy" id="2093366"/>
    <lineage>
        <taxon>Bacteria</taxon>
        <taxon>Pseudomonadati</taxon>
        <taxon>Candidatus Auribacterota</taxon>
        <taxon>Candidatus Auribacteria</taxon>
        <taxon>Candidatus Auribacterales</taxon>
        <taxon>Candidatus Auribacteraceae</taxon>
        <taxon>Candidatus Auribacter</taxon>
    </lineage>
</organism>
<evidence type="ECO:0000259" key="4">
    <source>
        <dbReference type="PROSITE" id="PS50893"/>
    </source>
</evidence>
<protein>
    <submittedName>
        <fullName evidence="5">ATP-binding cassette domain-containing protein</fullName>
    </submittedName>
</protein>
<dbReference type="PANTHER" id="PTHR42734">
    <property type="entry name" value="METAL TRANSPORT SYSTEM ATP-BINDING PROTEIN TM_0124-RELATED"/>
    <property type="match status" value="1"/>
</dbReference>
<dbReference type="InterPro" id="IPR050153">
    <property type="entry name" value="Metal_Ion_Import_ABC"/>
</dbReference>
<dbReference type="Gene3D" id="3.40.50.300">
    <property type="entry name" value="P-loop containing nucleotide triphosphate hydrolases"/>
    <property type="match status" value="1"/>
</dbReference>
<dbReference type="SUPFAM" id="SSF52540">
    <property type="entry name" value="P-loop containing nucleoside triphosphate hydrolases"/>
    <property type="match status" value="1"/>
</dbReference>
<comment type="caution">
    <text evidence="5">The sequence shown here is derived from an EMBL/GenBank/DDBJ whole genome shotgun (WGS) entry which is preliminary data.</text>
</comment>
<dbReference type="InterPro" id="IPR003593">
    <property type="entry name" value="AAA+_ATPase"/>
</dbReference>
<evidence type="ECO:0000313" key="5">
    <source>
        <dbReference type="EMBL" id="RJP61781.1"/>
    </source>
</evidence>
<dbReference type="AlphaFoldDB" id="A0A3A4R604"/>
<evidence type="ECO:0000256" key="3">
    <source>
        <dbReference type="ARBA" id="ARBA00022840"/>
    </source>
</evidence>
<accession>A0A3A4R604</accession>
<keyword evidence="3 5" id="KW-0067">ATP-binding</keyword>
<dbReference type="InterPro" id="IPR003439">
    <property type="entry name" value="ABC_transporter-like_ATP-bd"/>
</dbReference>
<proteinExistence type="predicted"/>
<dbReference type="InterPro" id="IPR027417">
    <property type="entry name" value="P-loop_NTPase"/>
</dbReference>
<reference evidence="5 6" key="1">
    <citation type="journal article" date="2017" name="ISME J.">
        <title>Energy and carbon metabolisms in a deep terrestrial subsurface fluid microbial community.</title>
        <authorList>
            <person name="Momper L."/>
            <person name="Jungbluth S.P."/>
            <person name="Lee M.D."/>
            <person name="Amend J.P."/>
        </authorList>
    </citation>
    <scope>NUCLEOTIDE SEQUENCE [LARGE SCALE GENOMIC DNA]</scope>
    <source>
        <strain evidence="5">SURF_26</strain>
    </source>
</reference>
<dbReference type="GO" id="GO:0016887">
    <property type="term" value="F:ATP hydrolysis activity"/>
    <property type="evidence" value="ECO:0007669"/>
    <property type="project" value="InterPro"/>
</dbReference>
<dbReference type="PROSITE" id="PS00211">
    <property type="entry name" value="ABC_TRANSPORTER_1"/>
    <property type="match status" value="1"/>
</dbReference>
<sequence length="239" mass="26801">MNTNERFIEFNGVDIYFSSTPVLRNVSFSVRRGEKIGLIGPNGSGKTTLVRTIMSLHTHFQGAVYTAPCLTFGYAPQRKVVDILVPLTVYEYVTLDTGAQYNSALFDLWSEKLALSRMMDKPFASLSGGQKQRALLLRSILPCPDCLILDEPTDNLDIKGEKGLLHLVDDFCINNQITMFIISHSINSVINHVDRIFYLNDSSLHEIRHGNSAELEQSLSRIFDTDVGVRQINGQTIVF</sequence>
<evidence type="ECO:0000313" key="6">
    <source>
        <dbReference type="Proteomes" id="UP000266426"/>
    </source>
</evidence>
<dbReference type="Proteomes" id="UP000266426">
    <property type="component" value="Unassembled WGS sequence"/>
</dbReference>
<dbReference type="EMBL" id="QZJZ01000009">
    <property type="protein sequence ID" value="RJP61781.1"/>
    <property type="molecule type" value="Genomic_DNA"/>
</dbReference>
<dbReference type="Pfam" id="PF00005">
    <property type="entry name" value="ABC_tran"/>
    <property type="match status" value="1"/>
</dbReference>
<name>A0A3A4R604_9BACT</name>
<dbReference type="GO" id="GO:0005524">
    <property type="term" value="F:ATP binding"/>
    <property type="evidence" value="ECO:0007669"/>
    <property type="project" value="UniProtKB-KW"/>
</dbReference>
<evidence type="ECO:0000256" key="1">
    <source>
        <dbReference type="ARBA" id="ARBA00022448"/>
    </source>
</evidence>
<dbReference type="InterPro" id="IPR017871">
    <property type="entry name" value="ABC_transporter-like_CS"/>
</dbReference>
<keyword evidence="2" id="KW-0547">Nucleotide-binding</keyword>
<keyword evidence="1" id="KW-0813">Transport</keyword>
<evidence type="ECO:0000256" key="2">
    <source>
        <dbReference type="ARBA" id="ARBA00022741"/>
    </source>
</evidence>
<feature type="domain" description="ABC transporter" evidence="4">
    <location>
        <begin position="8"/>
        <end position="226"/>
    </location>
</feature>
<gene>
    <name evidence="5" type="ORF">C4541_01205</name>
</gene>
<dbReference type="SMART" id="SM00382">
    <property type="entry name" value="AAA"/>
    <property type="match status" value="1"/>
</dbReference>